<comment type="caution">
    <text evidence="8">The sequence shown here is derived from an EMBL/GenBank/DDBJ whole genome shotgun (WGS) entry which is preliminary data.</text>
</comment>
<sequence length="1239" mass="139492">MAANTLPQGSPSLSRDDYTIGWISALAIESAAAAEMLDAEHESLPIAPGDSNDYVLGSIGQHNVIMACMNEAGGLPANIVATNLMKSFHNVRYVLMVGIGGGIPSEEHQIRLGDIVVSQPDGKSSGVVQSDFGKWEMDGFKITGSLNRPAEGLIRGMGAMKRQQHRNKSKIHSFVKHFPGTFNEPRTWKYQGRENDPIYKEDLEPRQDGVCPECKPLEMGQTQAKPHTPDPKVHYGIIASGNQVIKNREQRDRLRNQLDACCVEMESFGLMNNFPCLVIRGISNYADGRKNDRWQPYAALTAAAYAKELLLQLSLVQVEDTPKMDEQLEKLQYNQALFQWLSPLEPWKRHQDIRKTRTPHTSTLLLEKFLEWRSDPSGGSMLCALGHPGAGKTIRPHCKAERRLHGFPEDRSRYIYLDSNDQDQQTTEDIIGAIIKQLLMRLPRIPEQIEKIWCRYRYEKAPIDQIIEMLCQACKAFTETYICIDALDECKDVRSLLDHFTEAHSMVNSIRLICTGRLHIRSIGYIDKLNPYTISIKARESDIRAFVEWRIKEHDPHPQFMNDKLKEEIIQKLLCVFDGIFLLPVLHINLVLSKKRITPRRQELQSLKSSLKDTFDRTIKRIEDSEEAIVDATKVLTWIYLAERPLTENELLHALAVEKEEDDLDQGNLDDPKTFLNCCLGLAAIDTETSTVRFFHLRLREYFAERGQVFEQTFEKGHDYIARTCLTYVMFRPLTFDPLLQTGTNSASEDQIISDYPLLDYAACYWGRHLQKSGQREELVVKLAQRYLSMEPRKHSYYGRTPLSWAARNGQEAIVKLLLEKGAERESKDDFGRTPLLLAAWNGHEAVVKLLLEKGVDINAKNENGTTSLHWAVGEGNEAMVSLLLENGADTEMEIKGCGTPLAVAIENEFEAVIKLLLAKGAKVNHRYMLYNEEGLRQRLERSGQQGRVAVEIFGERGRRVEEGGRLDHVEFEVVAGRLQLSVFNIGSGLARFGQHLVESGGSEDFEALRDTLASAQRIIGGKQEEYLREQEEEFTPLSRAAWNGHETVVRLLLDKEADIAARDNDGWTALHWAAAGGHEAIVQLLVERGAEVVAKTKSKMRVLQMASALGHEALVLLLLENGVDIAPRDNNGWTALHWAANGGHEAIVRLLLNNGADAAAKIESVGTALHLAVINWHEALVLLLRKNGADVGSEGAPTDFINKKETADVQEKLERQKQLAETTAKRREEQDATRAETQ</sequence>
<dbReference type="InterPro" id="IPR035994">
    <property type="entry name" value="Nucleoside_phosphorylase_sf"/>
</dbReference>
<evidence type="ECO:0000256" key="3">
    <source>
        <dbReference type="PROSITE-ProRule" id="PRU00023"/>
    </source>
</evidence>
<dbReference type="InterPro" id="IPR027417">
    <property type="entry name" value="P-loop_NTPase"/>
</dbReference>
<organism evidence="8 9">
    <name type="scientific">Cudoniella acicularis</name>
    <dbReference type="NCBI Taxonomy" id="354080"/>
    <lineage>
        <taxon>Eukaryota</taxon>
        <taxon>Fungi</taxon>
        <taxon>Dikarya</taxon>
        <taxon>Ascomycota</taxon>
        <taxon>Pezizomycotina</taxon>
        <taxon>Leotiomycetes</taxon>
        <taxon>Helotiales</taxon>
        <taxon>Tricladiaceae</taxon>
        <taxon>Cudoniella</taxon>
    </lineage>
</organism>
<dbReference type="Pfam" id="PF00023">
    <property type="entry name" value="Ank"/>
    <property type="match status" value="1"/>
</dbReference>
<dbReference type="PRINTS" id="PR01415">
    <property type="entry name" value="ANKYRIN"/>
</dbReference>
<feature type="region of interest" description="Disordered" evidence="4">
    <location>
        <begin position="1195"/>
        <end position="1239"/>
    </location>
</feature>
<feature type="domain" description="GPI inositol-deacylase winged helix" evidence="6">
    <location>
        <begin position="630"/>
        <end position="706"/>
    </location>
</feature>
<dbReference type="InterPro" id="IPR002110">
    <property type="entry name" value="Ankyrin_rpt"/>
</dbReference>
<feature type="repeat" description="ANK" evidence="3">
    <location>
        <begin position="1099"/>
        <end position="1131"/>
    </location>
</feature>
<dbReference type="AlphaFoldDB" id="A0A8H4VR62"/>
<dbReference type="Pfam" id="PF22939">
    <property type="entry name" value="WHD_GPIID"/>
    <property type="match status" value="1"/>
</dbReference>
<evidence type="ECO:0000256" key="2">
    <source>
        <dbReference type="ARBA" id="ARBA00023043"/>
    </source>
</evidence>
<dbReference type="PANTHER" id="PTHR24171">
    <property type="entry name" value="ANKYRIN REPEAT DOMAIN-CONTAINING PROTEIN 39-RELATED"/>
    <property type="match status" value="1"/>
</dbReference>
<feature type="repeat" description="ANK" evidence="3">
    <location>
        <begin position="798"/>
        <end position="830"/>
    </location>
</feature>
<dbReference type="Gene3D" id="3.40.50.300">
    <property type="entry name" value="P-loop containing nucleotide triphosphate hydrolases"/>
    <property type="match status" value="1"/>
</dbReference>
<evidence type="ECO:0000256" key="4">
    <source>
        <dbReference type="SAM" id="MobiDB-lite"/>
    </source>
</evidence>
<keyword evidence="2 3" id="KW-0040">ANK repeat</keyword>
<name>A0A8H4VR62_9HELO</name>
<dbReference type="PROSITE" id="PS50088">
    <property type="entry name" value="ANK_REPEAT"/>
    <property type="match status" value="8"/>
</dbReference>
<dbReference type="Pfam" id="PF01048">
    <property type="entry name" value="PNP_UDP_1"/>
    <property type="match status" value="1"/>
</dbReference>
<dbReference type="OrthoDB" id="1577640at2759"/>
<keyword evidence="9" id="KW-1185">Reference proteome</keyword>
<evidence type="ECO:0000313" key="9">
    <source>
        <dbReference type="Proteomes" id="UP000566819"/>
    </source>
</evidence>
<evidence type="ECO:0008006" key="10">
    <source>
        <dbReference type="Google" id="ProtNLM"/>
    </source>
</evidence>
<accession>A0A8H4VR62</accession>
<dbReference type="Gene3D" id="3.40.50.1580">
    <property type="entry name" value="Nucleoside phosphorylase domain"/>
    <property type="match status" value="1"/>
</dbReference>
<dbReference type="Pfam" id="PF24883">
    <property type="entry name" value="NPHP3_N"/>
    <property type="match status" value="1"/>
</dbReference>
<dbReference type="EMBL" id="JAAMPI010002200">
    <property type="protein sequence ID" value="KAF4617054.1"/>
    <property type="molecule type" value="Genomic_DNA"/>
</dbReference>
<dbReference type="PROSITE" id="PS50297">
    <property type="entry name" value="ANK_REP_REGION"/>
    <property type="match status" value="6"/>
</dbReference>
<dbReference type="InterPro" id="IPR036770">
    <property type="entry name" value="Ankyrin_rpt-contain_sf"/>
</dbReference>
<evidence type="ECO:0000259" key="5">
    <source>
        <dbReference type="Pfam" id="PF01048"/>
    </source>
</evidence>
<feature type="repeat" description="ANK" evidence="3">
    <location>
        <begin position="864"/>
        <end position="896"/>
    </location>
</feature>
<protein>
    <recommendedName>
        <fullName evidence="10">Nucleoside phosphorylase domain-containing protein</fullName>
    </recommendedName>
</protein>
<proteinExistence type="predicted"/>
<feature type="repeat" description="ANK" evidence="3">
    <location>
        <begin position="831"/>
        <end position="863"/>
    </location>
</feature>
<dbReference type="InterPro" id="IPR000845">
    <property type="entry name" value="Nucleoside_phosphorylase_d"/>
</dbReference>
<feature type="repeat" description="ANK" evidence="3">
    <location>
        <begin position="1132"/>
        <end position="1164"/>
    </location>
</feature>
<feature type="repeat" description="ANK" evidence="3">
    <location>
        <begin position="1066"/>
        <end position="1098"/>
    </location>
</feature>
<dbReference type="Proteomes" id="UP000566819">
    <property type="component" value="Unassembled WGS sequence"/>
</dbReference>
<dbReference type="InterPro" id="IPR056884">
    <property type="entry name" value="NPHP3-like_N"/>
</dbReference>
<keyword evidence="1" id="KW-0677">Repeat</keyword>
<dbReference type="GO" id="GO:0003824">
    <property type="term" value="F:catalytic activity"/>
    <property type="evidence" value="ECO:0007669"/>
    <property type="project" value="InterPro"/>
</dbReference>
<dbReference type="Pfam" id="PF12796">
    <property type="entry name" value="Ank_2"/>
    <property type="match status" value="3"/>
</dbReference>
<dbReference type="SUPFAM" id="SSF53167">
    <property type="entry name" value="Purine and uridine phosphorylases"/>
    <property type="match status" value="1"/>
</dbReference>
<gene>
    <name evidence="8" type="ORF">G7Y89_g15095</name>
</gene>
<evidence type="ECO:0000256" key="1">
    <source>
        <dbReference type="ARBA" id="ARBA00022737"/>
    </source>
</evidence>
<evidence type="ECO:0000259" key="7">
    <source>
        <dbReference type="Pfam" id="PF24883"/>
    </source>
</evidence>
<feature type="domain" description="Nephrocystin 3-like N-terminal" evidence="7">
    <location>
        <begin position="367"/>
        <end position="517"/>
    </location>
</feature>
<evidence type="ECO:0000259" key="6">
    <source>
        <dbReference type="Pfam" id="PF22939"/>
    </source>
</evidence>
<feature type="domain" description="Nucleoside phosphorylase" evidence="5">
    <location>
        <begin position="226"/>
        <end position="294"/>
    </location>
</feature>
<dbReference type="InterPro" id="IPR054471">
    <property type="entry name" value="GPIID_WHD"/>
</dbReference>
<evidence type="ECO:0000313" key="8">
    <source>
        <dbReference type="EMBL" id="KAF4617054.1"/>
    </source>
</evidence>
<feature type="repeat" description="ANK" evidence="3">
    <location>
        <begin position="1165"/>
        <end position="1197"/>
    </location>
</feature>
<feature type="compositionally biased region" description="Basic and acidic residues" evidence="4">
    <location>
        <begin position="1202"/>
        <end position="1239"/>
    </location>
</feature>
<dbReference type="SMART" id="SM00248">
    <property type="entry name" value="ANK"/>
    <property type="match status" value="9"/>
</dbReference>
<dbReference type="GO" id="GO:0009116">
    <property type="term" value="P:nucleoside metabolic process"/>
    <property type="evidence" value="ECO:0007669"/>
    <property type="project" value="InterPro"/>
</dbReference>
<dbReference type="SUPFAM" id="SSF48403">
    <property type="entry name" value="Ankyrin repeat"/>
    <property type="match status" value="2"/>
</dbReference>
<dbReference type="Gene3D" id="1.25.40.20">
    <property type="entry name" value="Ankyrin repeat-containing domain"/>
    <property type="match status" value="4"/>
</dbReference>
<feature type="repeat" description="ANK" evidence="3">
    <location>
        <begin position="1033"/>
        <end position="1065"/>
    </location>
</feature>
<reference evidence="8 9" key="1">
    <citation type="submission" date="2020-03" db="EMBL/GenBank/DDBJ databases">
        <title>Draft Genome Sequence of Cudoniella acicularis.</title>
        <authorList>
            <person name="Buettner E."/>
            <person name="Kellner H."/>
        </authorList>
    </citation>
    <scope>NUCLEOTIDE SEQUENCE [LARGE SCALE GENOMIC DNA]</scope>
    <source>
        <strain evidence="8 9">DSM 108380</strain>
    </source>
</reference>